<feature type="transmembrane region" description="Helical" evidence="6">
    <location>
        <begin position="298"/>
        <end position="317"/>
    </location>
</feature>
<evidence type="ECO:0000256" key="5">
    <source>
        <dbReference type="ARBA" id="ARBA00023136"/>
    </source>
</evidence>
<feature type="transmembrane region" description="Helical" evidence="6">
    <location>
        <begin position="324"/>
        <end position="343"/>
    </location>
</feature>
<comment type="caution">
    <text evidence="7">The sequence shown here is derived from an EMBL/GenBank/DDBJ whole genome shotgun (WGS) entry which is preliminary data.</text>
</comment>
<evidence type="ECO:0000313" key="7">
    <source>
        <dbReference type="EMBL" id="GEL53588.1"/>
    </source>
</evidence>
<dbReference type="Proteomes" id="UP000321287">
    <property type="component" value="Unassembled WGS sequence"/>
</dbReference>
<evidence type="ECO:0000256" key="6">
    <source>
        <dbReference type="SAM" id="Phobius"/>
    </source>
</evidence>
<dbReference type="InterPro" id="IPR005495">
    <property type="entry name" value="LptG/LptF_permease"/>
</dbReference>
<dbReference type="Pfam" id="PF03739">
    <property type="entry name" value="LptF_LptG"/>
    <property type="match status" value="1"/>
</dbReference>
<dbReference type="GeneID" id="78226014"/>
<protein>
    <recommendedName>
        <fullName evidence="9">Transporter YjgP/YjgQ</fullName>
    </recommendedName>
</protein>
<dbReference type="GO" id="GO:0015920">
    <property type="term" value="P:lipopolysaccharide transport"/>
    <property type="evidence" value="ECO:0007669"/>
    <property type="project" value="TreeGrafter"/>
</dbReference>
<dbReference type="PANTHER" id="PTHR33529">
    <property type="entry name" value="SLR0882 PROTEIN-RELATED"/>
    <property type="match status" value="1"/>
</dbReference>
<keyword evidence="5 6" id="KW-0472">Membrane</keyword>
<feature type="transmembrane region" description="Helical" evidence="6">
    <location>
        <begin position="12"/>
        <end position="35"/>
    </location>
</feature>
<comment type="subcellular location">
    <subcellularLocation>
        <location evidence="1">Cell membrane</location>
        <topology evidence="1">Multi-pass membrane protein</topology>
    </subcellularLocation>
</comment>
<keyword evidence="4 6" id="KW-1133">Transmembrane helix</keyword>
<accession>A0AAN4R3E3</accession>
<sequence>MMRLPHFPTLDRYLLAQLVPPFVVSLAAVLAALLLERLLVLFDDLAAEGSSLATFVALLTDLLPHYLGLALPAALCVSVFLIIRRMSDNNEIDALMASGVSLLRIARPYMWTGVAVGCGSILLYGYIQPVARYDFRSGFYYAAHSGWAPHLQAGMFATTADDSMLTADRVTRNGTVLHEVFIRQREPGGAVRIITAHRGLITAVPSLKQTRLDLWDGLIVYDPRDGSNKATQTRFDHSMKVFDQSHDTAVFRSRGIDERELTLVELATRLEASHQSDNQNGNGGITRSSLRAELDFRLARALAIPFIPPLAVALAIGAKRRRPIIGLIALALVLVGFDHTLQFGHGLVATGSMRGFFAIWLPEIAFCTVCLASIFRRSRGSWRRRKAIPLGPAKATS</sequence>
<keyword evidence="8" id="KW-1185">Reference proteome</keyword>
<dbReference type="PANTHER" id="PTHR33529:SF6">
    <property type="entry name" value="YJGP_YJGQ FAMILY PERMEASE"/>
    <property type="match status" value="1"/>
</dbReference>
<keyword evidence="2" id="KW-1003">Cell membrane</keyword>
<evidence type="ECO:0000256" key="4">
    <source>
        <dbReference type="ARBA" id="ARBA00022989"/>
    </source>
</evidence>
<feature type="transmembrane region" description="Helical" evidence="6">
    <location>
        <begin position="63"/>
        <end position="83"/>
    </location>
</feature>
<keyword evidence="3 6" id="KW-0812">Transmembrane</keyword>
<dbReference type="GO" id="GO:0043190">
    <property type="term" value="C:ATP-binding cassette (ABC) transporter complex"/>
    <property type="evidence" value="ECO:0007669"/>
    <property type="project" value="TreeGrafter"/>
</dbReference>
<dbReference type="RefSeq" id="WP_083510706.1">
    <property type="nucleotide sequence ID" value="NZ_AP014690.1"/>
</dbReference>
<organism evidence="7 8">
    <name type="scientific">Asaia bogorensis NBRC 16594</name>
    <dbReference type="NCBI Taxonomy" id="1231624"/>
    <lineage>
        <taxon>Bacteria</taxon>
        <taxon>Pseudomonadati</taxon>
        <taxon>Pseudomonadota</taxon>
        <taxon>Alphaproteobacteria</taxon>
        <taxon>Acetobacterales</taxon>
        <taxon>Acetobacteraceae</taxon>
        <taxon>Asaia</taxon>
    </lineage>
</organism>
<evidence type="ECO:0000256" key="1">
    <source>
        <dbReference type="ARBA" id="ARBA00004651"/>
    </source>
</evidence>
<proteinExistence type="predicted"/>
<feature type="transmembrane region" description="Helical" evidence="6">
    <location>
        <begin position="109"/>
        <end position="127"/>
    </location>
</feature>
<evidence type="ECO:0000256" key="2">
    <source>
        <dbReference type="ARBA" id="ARBA00022475"/>
    </source>
</evidence>
<evidence type="ECO:0008006" key="9">
    <source>
        <dbReference type="Google" id="ProtNLM"/>
    </source>
</evidence>
<feature type="transmembrane region" description="Helical" evidence="6">
    <location>
        <begin position="355"/>
        <end position="375"/>
    </location>
</feature>
<reference evidence="7 8" key="1">
    <citation type="submission" date="2019-07" db="EMBL/GenBank/DDBJ databases">
        <title>Whole genome shotgun sequence of Asaia bogorensis NBRC 16594.</title>
        <authorList>
            <person name="Hosoyama A."/>
            <person name="Uohara A."/>
            <person name="Ohji S."/>
            <person name="Ichikawa N."/>
        </authorList>
    </citation>
    <scope>NUCLEOTIDE SEQUENCE [LARGE SCALE GENOMIC DNA]</scope>
    <source>
        <strain evidence="7 8">NBRC 16594</strain>
    </source>
</reference>
<gene>
    <name evidence="7" type="ORF">ABO01nite_15950</name>
</gene>
<evidence type="ECO:0000313" key="8">
    <source>
        <dbReference type="Proteomes" id="UP000321287"/>
    </source>
</evidence>
<dbReference type="EMBL" id="BJVS01000003">
    <property type="protein sequence ID" value="GEL53588.1"/>
    <property type="molecule type" value="Genomic_DNA"/>
</dbReference>
<evidence type="ECO:0000256" key="3">
    <source>
        <dbReference type="ARBA" id="ARBA00022692"/>
    </source>
</evidence>
<name>A0AAN4R3E3_9PROT</name>
<dbReference type="AlphaFoldDB" id="A0AAN4R3E3"/>